<accession>A0A7J7LJ51</accession>
<dbReference type="Proteomes" id="UP000541444">
    <property type="component" value="Unassembled WGS sequence"/>
</dbReference>
<dbReference type="InterPro" id="IPR029480">
    <property type="entry name" value="Transpos_assoc"/>
</dbReference>
<gene>
    <name evidence="2" type="ORF">GIB67_039536</name>
</gene>
<protein>
    <recommendedName>
        <fullName evidence="1">Transposase-associated domain-containing protein</fullName>
    </recommendedName>
</protein>
<name>A0A7J7LJ51_9MAGN</name>
<evidence type="ECO:0000313" key="3">
    <source>
        <dbReference type="Proteomes" id="UP000541444"/>
    </source>
</evidence>
<comment type="caution">
    <text evidence="2">The sequence shown here is derived from an EMBL/GenBank/DDBJ whole genome shotgun (WGS) entry which is preliminary data.</text>
</comment>
<dbReference type="EMBL" id="JACGCM010002254">
    <property type="protein sequence ID" value="KAF6142572.1"/>
    <property type="molecule type" value="Genomic_DNA"/>
</dbReference>
<sequence length="345" mass="39643">MSSSNLNKNWVKASRLTYDFLNGVWSFIEYVKQTLGNATYYPCNKYRNVNGVKEVEEIRTHLITYGIDQSYTTWYFHGEFNDTTVDAHIENPNEPFITQHDDVVRPRTIDLVDDAFGYMQPEGLNEGAREDGPYVGSSKTKIRLRFSLLGHVVGKNSTKFMSNFGNLVREYIPPYYIDWLAIPLKLKDTVWETICMEVNPTITRSDSFLVGHTRSDGTFPMAFVEEKVKAENDARFENLKDMVASLRSFGCATTSTVNVKRSRISTLLQEKAVAHFLNFHEHIVTTGKAFVLPGLQESDEAKYEVIVDIIFEENSPIFGQRGVFFDERLTGMKIKYPWILLHFAY</sequence>
<proteinExistence type="predicted"/>
<evidence type="ECO:0000259" key="1">
    <source>
        <dbReference type="Pfam" id="PF13963"/>
    </source>
</evidence>
<dbReference type="Pfam" id="PF13963">
    <property type="entry name" value="Transpos_assoc"/>
    <property type="match status" value="1"/>
</dbReference>
<evidence type="ECO:0000313" key="2">
    <source>
        <dbReference type="EMBL" id="KAF6142572.1"/>
    </source>
</evidence>
<feature type="domain" description="Transposase-associated" evidence="1">
    <location>
        <begin position="8"/>
        <end position="79"/>
    </location>
</feature>
<dbReference type="AlphaFoldDB" id="A0A7J7LJ51"/>
<keyword evidence="3" id="KW-1185">Reference proteome</keyword>
<reference evidence="2 3" key="1">
    <citation type="journal article" date="2020" name="IScience">
        <title>Genome Sequencing of the Endangered Kingdonia uniflora (Circaeasteraceae, Ranunculales) Reveals Potential Mechanisms of Evolutionary Specialization.</title>
        <authorList>
            <person name="Sun Y."/>
            <person name="Deng T."/>
            <person name="Zhang A."/>
            <person name="Moore M.J."/>
            <person name="Landis J.B."/>
            <person name="Lin N."/>
            <person name="Zhang H."/>
            <person name="Zhang X."/>
            <person name="Huang J."/>
            <person name="Zhang X."/>
            <person name="Sun H."/>
            <person name="Wang H."/>
        </authorList>
    </citation>
    <scope>NUCLEOTIDE SEQUENCE [LARGE SCALE GENOMIC DNA]</scope>
    <source>
        <strain evidence="2">TB1705</strain>
        <tissue evidence="2">Leaf</tissue>
    </source>
</reference>
<organism evidence="2 3">
    <name type="scientific">Kingdonia uniflora</name>
    <dbReference type="NCBI Taxonomy" id="39325"/>
    <lineage>
        <taxon>Eukaryota</taxon>
        <taxon>Viridiplantae</taxon>
        <taxon>Streptophyta</taxon>
        <taxon>Embryophyta</taxon>
        <taxon>Tracheophyta</taxon>
        <taxon>Spermatophyta</taxon>
        <taxon>Magnoliopsida</taxon>
        <taxon>Ranunculales</taxon>
        <taxon>Circaeasteraceae</taxon>
        <taxon>Kingdonia</taxon>
    </lineage>
</organism>